<dbReference type="GO" id="GO:0004040">
    <property type="term" value="F:amidase activity"/>
    <property type="evidence" value="ECO:0007669"/>
    <property type="project" value="InterPro"/>
</dbReference>
<evidence type="ECO:0000313" key="12">
    <source>
        <dbReference type="EMBL" id="AQZ97618.1"/>
    </source>
</evidence>
<dbReference type="InterPro" id="IPR051056">
    <property type="entry name" value="Glycosyl_Hydrolase_73"/>
</dbReference>
<evidence type="ECO:0000313" key="13">
    <source>
        <dbReference type="EMBL" id="KUF42449.1"/>
    </source>
</evidence>
<dbReference type="PRINTS" id="PR01002">
    <property type="entry name" value="FLGFLGJ"/>
</dbReference>
<name>A0A0W7Z5E0_9BURK</name>
<dbReference type="Gene3D" id="2.10.70.40">
    <property type="entry name" value="peptidoglycan hydrolase"/>
    <property type="match status" value="1"/>
</dbReference>
<dbReference type="GO" id="GO:0016798">
    <property type="term" value="F:hydrolase activity, acting on glycosyl bonds"/>
    <property type="evidence" value="ECO:0007669"/>
    <property type="project" value="UniProtKB-KW"/>
</dbReference>
<reference evidence="13 14" key="1">
    <citation type="submission" date="2015-12" db="EMBL/GenBank/DDBJ databases">
        <title>Complete genome sequence of a multi-drug resistant strain Acidovorax sp. 12322-1.</title>
        <authorList>
            <person name="Ming D."/>
            <person name="Wang M."/>
            <person name="Hu S."/>
            <person name="Zhou Y."/>
            <person name="Jiang T."/>
        </authorList>
    </citation>
    <scope>NUCLEOTIDE SEQUENCE [LARGE SCALE GENOMIC DNA]</scope>
    <source>
        <strain evidence="13 14">12322-1</strain>
    </source>
</reference>
<keyword evidence="9" id="KW-0961">Cell wall biogenesis/degradation</keyword>
<accession>A0A0W7Z5E0</accession>
<protein>
    <recommendedName>
        <fullName evidence="5">Peptidoglycan hydrolase FlgJ</fullName>
    </recommendedName>
    <alternativeName>
        <fullName evidence="10">Muramidase FlgJ</fullName>
    </alternativeName>
</protein>
<proteinExistence type="inferred from homology"/>
<dbReference type="OrthoDB" id="289937at2"/>
<gene>
    <name evidence="13" type="ORF">AS359_12210</name>
    <name evidence="12" type="ORF">B5M06_04400</name>
</gene>
<dbReference type="GO" id="GO:0071555">
    <property type="term" value="P:cell wall organization"/>
    <property type="evidence" value="ECO:0007669"/>
    <property type="project" value="UniProtKB-KW"/>
</dbReference>
<evidence type="ECO:0000313" key="15">
    <source>
        <dbReference type="Proteomes" id="UP000242792"/>
    </source>
</evidence>
<evidence type="ECO:0000313" key="14">
    <source>
        <dbReference type="Proteomes" id="UP000053300"/>
    </source>
</evidence>
<dbReference type="Proteomes" id="UP000242792">
    <property type="component" value="Chromosome"/>
</dbReference>
<evidence type="ECO:0000256" key="4">
    <source>
        <dbReference type="ARBA" id="ARBA00007974"/>
    </source>
</evidence>
<keyword evidence="7" id="KW-0378">Hydrolase</keyword>
<evidence type="ECO:0000256" key="6">
    <source>
        <dbReference type="ARBA" id="ARBA00022764"/>
    </source>
</evidence>
<dbReference type="PANTHER" id="PTHR33308:SF9">
    <property type="entry name" value="PEPTIDOGLYCAN HYDROLASE FLGJ"/>
    <property type="match status" value="1"/>
</dbReference>
<keyword evidence="14" id="KW-1185">Reference proteome</keyword>
<keyword evidence="12" id="KW-0966">Cell projection</keyword>
<dbReference type="GO" id="GO:0042597">
    <property type="term" value="C:periplasmic space"/>
    <property type="evidence" value="ECO:0007669"/>
    <property type="project" value="UniProtKB-SubCell"/>
</dbReference>
<evidence type="ECO:0000256" key="7">
    <source>
        <dbReference type="ARBA" id="ARBA00022801"/>
    </source>
</evidence>
<evidence type="ECO:0000256" key="9">
    <source>
        <dbReference type="ARBA" id="ARBA00023316"/>
    </source>
</evidence>
<dbReference type="InterPro" id="IPR002901">
    <property type="entry name" value="MGlyc_endo_b_GlcNAc-like_dom"/>
</dbReference>
<dbReference type="GO" id="GO:0044780">
    <property type="term" value="P:bacterial-type flagellum assembly"/>
    <property type="evidence" value="ECO:0007669"/>
    <property type="project" value="InterPro"/>
</dbReference>
<keyword evidence="12" id="KW-0282">Flagellum</keyword>
<dbReference type="GO" id="GO:0071973">
    <property type="term" value="P:bacterial-type flagellum-dependent cell motility"/>
    <property type="evidence" value="ECO:0007669"/>
    <property type="project" value="TreeGrafter"/>
</dbReference>
<dbReference type="Gene3D" id="1.10.530.10">
    <property type="match status" value="1"/>
</dbReference>
<accession>A0A1V3TQJ7</accession>
<comment type="function">
    <text evidence="1">Flagellum-specific muramidase which hydrolyzes the peptidoglycan layer to assemble the rod structure in the periplasmic space.</text>
</comment>
<comment type="subcellular location">
    <subcellularLocation>
        <location evidence="2">Periplasm</location>
    </subcellularLocation>
</comment>
<comment type="similarity">
    <text evidence="4">In the C-terminal section; belongs to the glycosyl hydrolase 73 family.</text>
</comment>
<dbReference type="FunFam" id="2.10.70.40:FF:000001">
    <property type="entry name" value="Flagellar assembly peptidoglycan hydrolase FlgJ"/>
    <property type="match status" value="1"/>
</dbReference>
<dbReference type="STRING" id="225992.B5M06_04400"/>
<keyword evidence="12" id="KW-0969">Cilium</keyword>
<dbReference type="Pfam" id="PF01832">
    <property type="entry name" value="Glucosaminidase"/>
    <property type="match status" value="1"/>
</dbReference>
<sequence length="319" mass="33606">MSMSLGASQALATDINSLNSLKNQANASNPQAAREAAKQLESLFMHEMIKSMRQATMKSGLLDNDSSQLADSMLDQQFSVSMSGLPGGLTDAITAQIARSMGMDPAEAGVSSTAGIGGSERSFSIPSTMSFASRSARYPGLSGSTPIGGPTAFLDAYAPSPKGREQFVQAHGAAAERVARESGIPASYMLGQAGHETGWGRSEIRGDNGSNSFNLFGIKAGGSWSGKVAEITTTEYIDGIPRKVKAKFRAYNSYEESFRDYARLIKESPRYAKAMQSTGSATAYASALQQAGYATDPLYASKLSRAIQSVQAVQQGTQG</sequence>
<dbReference type="PANTHER" id="PTHR33308">
    <property type="entry name" value="PEPTIDOGLYCAN HYDROLASE FLGJ"/>
    <property type="match status" value="1"/>
</dbReference>
<evidence type="ECO:0000256" key="5">
    <source>
        <dbReference type="ARBA" id="ARBA00013433"/>
    </source>
</evidence>
<dbReference type="GeneID" id="83038555"/>
<evidence type="ECO:0000256" key="10">
    <source>
        <dbReference type="ARBA" id="ARBA00030835"/>
    </source>
</evidence>
<keyword evidence="6" id="KW-0574">Periplasm</keyword>
<dbReference type="NCBIfam" id="TIGR02541">
    <property type="entry name" value="flagell_FlgJ"/>
    <property type="match status" value="1"/>
</dbReference>
<evidence type="ECO:0000256" key="3">
    <source>
        <dbReference type="ARBA" id="ARBA00006880"/>
    </source>
</evidence>
<comment type="similarity">
    <text evidence="3">In the N-terminal section; belongs to the FlgJ family.</text>
</comment>
<evidence type="ECO:0000256" key="2">
    <source>
        <dbReference type="ARBA" id="ARBA00004418"/>
    </source>
</evidence>
<organism evidence="13 14">
    <name type="scientific">Comamonas kerstersii</name>
    <dbReference type="NCBI Taxonomy" id="225992"/>
    <lineage>
        <taxon>Bacteria</taxon>
        <taxon>Pseudomonadati</taxon>
        <taxon>Pseudomonadota</taxon>
        <taxon>Betaproteobacteria</taxon>
        <taxon>Burkholderiales</taxon>
        <taxon>Comamonadaceae</taxon>
        <taxon>Comamonas</taxon>
    </lineage>
</organism>
<accession>A0A1V0BCF1</accession>
<evidence type="ECO:0000256" key="1">
    <source>
        <dbReference type="ARBA" id="ARBA00002954"/>
    </source>
</evidence>
<evidence type="ECO:0000256" key="8">
    <source>
        <dbReference type="ARBA" id="ARBA00023295"/>
    </source>
</evidence>
<dbReference type="InterPro" id="IPR019301">
    <property type="entry name" value="Flagellar_prot_FlgJ_N"/>
</dbReference>
<dbReference type="InterPro" id="IPR013377">
    <property type="entry name" value="FlgJ"/>
</dbReference>
<dbReference type="RefSeq" id="WP_054066002.1">
    <property type="nucleotide sequence ID" value="NZ_CATYED010000005.1"/>
</dbReference>
<dbReference type="EMBL" id="CP020121">
    <property type="protein sequence ID" value="AQZ97618.1"/>
    <property type="molecule type" value="Genomic_DNA"/>
</dbReference>
<keyword evidence="8" id="KW-0326">Glycosidase</keyword>
<dbReference type="Pfam" id="PF10135">
    <property type="entry name" value="Rod-binding"/>
    <property type="match status" value="1"/>
</dbReference>
<dbReference type="SMART" id="SM00047">
    <property type="entry name" value="LYZ2"/>
    <property type="match status" value="1"/>
</dbReference>
<dbReference type="EMBL" id="LPXH01000014">
    <property type="protein sequence ID" value="KUF42449.1"/>
    <property type="molecule type" value="Genomic_DNA"/>
</dbReference>
<dbReference type="Proteomes" id="UP000053300">
    <property type="component" value="Unassembled WGS sequence"/>
</dbReference>
<dbReference type="KEGG" id="cke:B5M06_04400"/>
<reference evidence="12 15" key="2">
    <citation type="submission" date="2017-03" db="EMBL/GenBank/DDBJ databases">
        <title>Rapid Whole Genome Sequencing of Comamonas kerstersii Causing Continuous ambulatory Peritoneal Dialysis-Associated Peritonitis.</title>
        <authorList>
            <person name="Zheng B."/>
        </authorList>
    </citation>
    <scope>NUCLEOTIDE SEQUENCE [LARGE SCALE GENOMIC DNA]</scope>
    <source>
        <strain evidence="12 15">8943</strain>
    </source>
</reference>
<feature type="domain" description="Mannosyl-glycoprotein endo-beta-N-acetylglucosamidase-like" evidence="11">
    <location>
        <begin position="154"/>
        <end position="311"/>
    </location>
</feature>
<dbReference type="AlphaFoldDB" id="A0A0W7Z5E0"/>
<evidence type="ECO:0000259" key="11">
    <source>
        <dbReference type="SMART" id="SM00047"/>
    </source>
</evidence>